<name>A0A060BQY2_9BACI</name>
<dbReference type="Gene3D" id="3.90.550.10">
    <property type="entry name" value="Spore Coat Polysaccharide Biosynthesis Protein SpsA, Chain A"/>
    <property type="match status" value="1"/>
</dbReference>
<dbReference type="InterPro" id="IPR029044">
    <property type="entry name" value="Nucleotide-diphossugar_trans"/>
</dbReference>
<dbReference type="Pfam" id="PF01501">
    <property type="entry name" value="Glyco_transf_8"/>
    <property type="match status" value="1"/>
</dbReference>
<accession>A0A060BQY2</accession>
<sequence length="114" mass="12988">ADAPLSFHYTKEMYFRLVAPWLLPAGLERILYLDPDVLILNPVRPLYETGIDEYLYAAAYHDKPTITELNKIRLHPYASRRLLQLGRAADESDSAAAGNPGKRTFYRFYPGKTG</sequence>
<dbReference type="GO" id="GO:0016757">
    <property type="term" value="F:glycosyltransferase activity"/>
    <property type="evidence" value="ECO:0007669"/>
    <property type="project" value="InterPro"/>
</dbReference>
<organism evidence="1">
    <name type="scientific">uncultured Bacillus sp</name>
    <dbReference type="NCBI Taxonomy" id="83428"/>
    <lineage>
        <taxon>Bacteria</taxon>
        <taxon>Bacillati</taxon>
        <taxon>Bacillota</taxon>
        <taxon>Bacilli</taxon>
        <taxon>Bacillales</taxon>
        <taxon>Bacillaceae</taxon>
        <taxon>Bacillus</taxon>
        <taxon>environmental samples</taxon>
    </lineage>
</organism>
<dbReference type="EMBL" id="KF117849">
    <property type="protein sequence ID" value="AIA85107.1"/>
    <property type="molecule type" value="Genomic_DNA"/>
</dbReference>
<dbReference type="InterPro" id="IPR002495">
    <property type="entry name" value="Glyco_trans_8"/>
</dbReference>
<reference evidence="1" key="1">
    <citation type="journal article" date="2013" name="Environ. Microbiol.">
        <title>Seasonally variable intestinal metagenomes of the red palm weevil (Rhynchophorus ferrugineus).</title>
        <authorList>
            <person name="Jia S."/>
            <person name="Zhang X."/>
            <person name="Zhang G."/>
            <person name="Yin A."/>
            <person name="Zhang S."/>
            <person name="Li F."/>
            <person name="Wang L."/>
            <person name="Zhao D."/>
            <person name="Yun Q."/>
            <person name="Tala"/>
            <person name="Wang J."/>
            <person name="Sun G."/>
            <person name="Baabdullah M."/>
            <person name="Yu X."/>
            <person name="Hu S."/>
            <person name="Al-Mssallem I.S."/>
            <person name="Yu J."/>
        </authorList>
    </citation>
    <scope>NUCLEOTIDE SEQUENCE</scope>
</reference>
<dbReference type="SUPFAM" id="SSF53448">
    <property type="entry name" value="Nucleotide-diphospho-sugar transferases"/>
    <property type="match status" value="1"/>
</dbReference>
<protein>
    <submittedName>
        <fullName evidence="1">CAZy families GT8 protein</fullName>
    </submittedName>
</protein>
<evidence type="ECO:0000313" key="1">
    <source>
        <dbReference type="EMBL" id="AIA85107.1"/>
    </source>
</evidence>
<proteinExistence type="predicted"/>
<dbReference type="AlphaFoldDB" id="A0A060BQY2"/>
<feature type="non-terminal residue" evidence="1">
    <location>
        <position position="1"/>
    </location>
</feature>